<proteinExistence type="predicted"/>
<gene>
    <name evidence="1" type="ORF">CALCODRAFT_78794</name>
</gene>
<evidence type="ECO:0000313" key="1">
    <source>
        <dbReference type="EMBL" id="KZT52728.1"/>
    </source>
</evidence>
<sequence>MVSPPPERADYASSPPTPRLSVLYSTLPSSSSPLCPSRCSCSDTLPPSPAVSHTQLRMPVSDPSSRVTALLAEEPAVYAHASRARLLGTVLALTSPLHPAMGGLMHGLLPALSSPLLLRTSQHVWSLPSGVYCTSGQLFMPGLHLISPFLWTVSFISRALSASVLHQPSHSGETARASASLVGLAGDDGQSLRMVSRCLQ</sequence>
<dbReference type="AlphaFoldDB" id="A0A165DG47"/>
<accession>A0A165DG47</accession>
<dbReference type="EMBL" id="KV424057">
    <property type="protein sequence ID" value="KZT52728.1"/>
    <property type="molecule type" value="Genomic_DNA"/>
</dbReference>
<protein>
    <submittedName>
        <fullName evidence="1">Uncharacterized protein</fullName>
    </submittedName>
</protein>
<dbReference type="Proteomes" id="UP000076842">
    <property type="component" value="Unassembled WGS sequence"/>
</dbReference>
<dbReference type="InParanoid" id="A0A165DG47"/>
<name>A0A165DG47_9BASI</name>
<organism evidence="1 2">
    <name type="scientific">Calocera cornea HHB12733</name>
    <dbReference type="NCBI Taxonomy" id="1353952"/>
    <lineage>
        <taxon>Eukaryota</taxon>
        <taxon>Fungi</taxon>
        <taxon>Dikarya</taxon>
        <taxon>Basidiomycota</taxon>
        <taxon>Agaricomycotina</taxon>
        <taxon>Dacrymycetes</taxon>
        <taxon>Dacrymycetales</taxon>
        <taxon>Dacrymycetaceae</taxon>
        <taxon>Calocera</taxon>
    </lineage>
</organism>
<reference evidence="1 2" key="1">
    <citation type="journal article" date="2016" name="Mol. Biol. Evol.">
        <title>Comparative Genomics of Early-Diverging Mushroom-Forming Fungi Provides Insights into the Origins of Lignocellulose Decay Capabilities.</title>
        <authorList>
            <person name="Nagy L.G."/>
            <person name="Riley R."/>
            <person name="Tritt A."/>
            <person name="Adam C."/>
            <person name="Daum C."/>
            <person name="Floudas D."/>
            <person name="Sun H."/>
            <person name="Yadav J.S."/>
            <person name="Pangilinan J."/>
            <person name="Larsson K.H."/>
            <person name="Matsuura K."/>
            <person name="Barry K."/>
            <person name="Labutti K."/>
            <person name="Kuo R."/>
            <person name="Ohm R.A."/>
            <person name="Bhattacharya S.S."/>
            <person name="Shirouzu T."/>
            <person name="Yoshinaga Y."/>
            <person name="Martin F.M."/>
            <person name="Grigoriev I.V."/>
            <person name="Hibbett D.S."/>
        </authorList>
    </citation>
    <scope>NUCLEOTIDE SEQUENCE [LARGE SCALE GENOMIC DNA]</scope>
    <source>
        <strain evidence="1 2">HHB12733</strain>
    </source>
</reference>
<keyword evidence="2" id="KW-1185">Reference proteome</keyword>
<evidence type="ECO:0000313" key="2">
    <source>
        <dbReference type="Proteomes" id="UP000076842"/>
    </source>
</evidence>